<dbReference type="InterPro" id="IPR050904">
    <property type="entry name" value="Adhesion/Biosynth-related"/>
</dbReference>
<dbReference type="InterPro" id="IPR000782">
    <property type="entry name" value="FAS1_domain"/>
</dbReference>
<feature type="domain" description="FAS1" evidence="2">
    <location>
        <begin position="25"/>
        <end position="157"/>
    </location>
</feature>
<sequence length="163" mass="17219">MNKWLAGALVIGAFLVSANTYAHEERDIVDVAVSDSRFSTFVAALEAADMVETLRGEGPYTVFAPTNRAFDALPEGMLDSLLESENKARLQAVLAYHVLSGKVMSSDINGSASAHVTVQGEELSVNGMEGVKVGAAEVIATDLKASNGVIHTIDQVLLPPSMQ</sequence>
<organism evidence="3 4">
    <name type="scientific">Pseudidiomarina halophila</name>
    <dbReference type="NCBI Taxonomy" id="1449799"/>
    <lineage>
        <taxon>Bacteria</taxon>
        <taxon>Pseudomonadati</taxon>
        <taxon>Pseudomonadota</taxon>
        <taxon>Gammaproteobacteria</taxon>
        <taxon>Alteromonadales</taxon>
        <taxon>Idiomarinaceae</taxon>
        <taxon>Pseudidiomarina</taxon>
    </lineage>
</organism>
<reference evidence="4" key="1">
    <citation type="journal article" date="2018" name="Front. Microbiol.">
        <title>Genome-Based Analysis Reveals the Taxonomy and Diversity of the Family Idiomarinaceae.</title>
        <authorList>
            <person name="Liu Y."/>
            <person name="Lai Q."/>
            <person name="Shao Z."/>
        </authorList>
    </citation>
    <scope>NUCLEOTIDE SEQUENCE [LARGE SCALE GENOMIC DNA]</scope>
    <source>
        <strain evidence="4">BH195</strain>
    </source>
</reference>
<dbReference type="Proteomes" id="UP000287198">
    <property type="component" value="Unassembled WGS sequence"/>
</dbReference>
<dbReference type="SMART" id="SM00554">
    <property type="entry name" value="FAS1"/>
    <property type="match status" value="1"/>
</dbReference>
<evidence type="ECO:0000256" key="1">
    <source>
        <dbReference type="SAM" id="SignalP"/>
    </source>
</evidence>
<dbReference type="FunFam" id="2.30.180.10:FF:000019">
    <property type="entry name" value="Cell surface lipoprotein"/>
    <property type="match status" value="1"/>
</dbReference>
<dbReference type="SUPFAM" id="SSF82153">
    <property type="entry name" value="FAS1 domain"/>
    <property type="match status" value="1"/>
</dbReference>
<dbReference type="OrthoDB" id="9800666at2"/>
<proteinExistence type="predicted"/>
<evidence type="ECO:0000313" key="3">
    <source>
        <dbReference type="EMBL" id="RUO54986.1"/>
    </source>
</evidence>
<gene>
    <name evidence="3" type="ORF">CWI69_04420</name>
</gene>
<comment type="caution">
    <text evidence="3">The sequence shown here is derived from an EMBL/GenBank/DDBJ whole genome shotgun (WGS) entry which is preliminary data.</text>
</comment>
<name>A0A432Y233_9GAMM</name>
<dbReference type="PANTHER" id="PTHR10900">
    <property type="entry name" value="PERIOSTIN-RELATED"/>
    <property type="match status" value="1"/>
</dbReference>
<keyword evidence="1" id="KW-0732">Signal</keyword>
<keyword evidence="4" id="KW-1185">Reference proteome</keyword>
<dbReference type="Pfam" id="PF02469">
    <property type="entry name" value="Fasciclin"/>
    <property type="match status" value="1"/>
</dbReference>
<evidence type="ECO:0000313" key="4">
    <source>
        <dbReference type="Proteomes" id="UP000287198"/>
    </source>
</evidence>
<protein>
    <submittedName>
        <fullName evidence="3">Nex18 symbiotically induced protein</fullName>
    </submittedName>
</protein>
<dbReference type="AlphaFoldDB" id="A0A432Y233"/>
<dbReference type="PANTHER" id="PTHR10900:SF77">
    <property type="entry name" value="FI19380P1"/>
    <property type="match status" value="1"/>
</dbReference>
<dbReference type="GO" id="GO:0005615">
    <property type="term" value="C:extracellular space"/>
    <property type="evidence" value="ECO:0007669"/>
    <property type="project" value="TreeGrafter"/>
</dbReference>
<accession>A0A432Y233</accession>
<dbReference type="PROSITE" id="PS50213">
    <property type="entry name" value="FAS1"/>
    <property type="match status" value="1"/>
</dbReference>
<feature type="signal peptide" evidence="1">
    <location>
        <begin position="1"/>
        <end position="22"/>
    </location>
</feature>
<feature type="chain" id="PRO_5019144186" evidence="1">
    <location>
        <begin position="23"/>
        <end position="163"/>
    </location>
</feature>
<dbReference type="InterPro" id="IPR036378">
    <property type="entry name" value="FAS1_dom_sf"/>
</dbReference>
<dbReference type="Gene3D" id="2.30.180.10">
    <property type="entry name" value="FAS1 domain"/>
    <property type="match status" value="1"/>
</dbReference>
<evidence type="ECO:0000259" key="2">
    <source>
        <dbReference type="PROSITE" id="PS50213"/>
    </source>
</evidence>
<dbReference type="EMBL" id="PIPW01000001">
    <property type="protein sequence ID" value="RUO54986.1"/>
    <property type="molecule type" value="Genomic_DNA"/>
</dbReference>